<evidence type="ECO:0000256" key="2">
    <source>
        <dbReference type="ARBA" id="ARBA00022695"/>
    </source>
</evidence>
<proteinExistence type="predicted"/>
<name>A0ABQ9GHX9_9NEOP</name>
<keyword evidence="4" id="KW-0255">Endonuclease</keyword>
<evidence type="ECO:0000256" key="5">
    <source>
        <dbReference type="SAM" id="MobiDB-lite"/>
    </source>
</evidence>
<feature type="compositionally biased region" description="Basic residues" evidence="5">
    <location>
        <begin position="226"/>
        <end position="242"/>
    </location>
</feature>
<keyword evidence="7" id="KW-1185">Reference proteome</keyword>
<evidence type="ECO:0000313" key="7">
    <source>
        <dbReference type="Proteomes" id="UP001159363"/>
    </source>
</evidence>
<gene>
    <name evidence="6" type="ORF">PR048_027929</name>
</gene>
<dbReference type="EMBL" id="JARBHB010000012">
    <property type="protein sequence ID" value="KAJ8871602.1"/>
    <property type="molecule type" value="Genomic_DNA"/>
</dbReference>
<sequence>MLRYGNNEGPVMSTQLEALETAIYKATGRESKEDAVKKKLHCYMSLGKRRKICSSQWISWKKRVKKYDSLVKYLESHFLPHTNQSMERHKFNNHVQEDGESIDTFVTALKCLSINCDYESLRDDLIKDRIPTLTVCKTVQICKTAEQTHELMQAINRKEAVGLHVVHRSNRREGNTLGTSAGDREEYEYGTSHCKVRGNHKGRRVHNTNKALSNKCGLPEQAVHHQQQKQKKHSRSLTRRKTATQGTVIQQISRVTDVDVKMQIISVLHLMLCVTTATNRGIIQEYRILFSLHDQLKEELDRMIELGLIAKVSESTEWFNPIIVVRKPTGELQDIEGVQIYIDDIIVFGKDEIEHDRRLESVLQRVTDSNVIFNLDECSFRIKEVKYIGHIVGKEGIKIDPGKVRAITEFPEPANVGNLQRFLGITTYVGKVIPNVSDNTAVLRALCKQGVIWQWTQQHTIAFEHLKTLLTTTPVAQDIATNLMKKSPEIQIATFMSVIGPDAADIYAHFAPKTSITYERGKKCEFQEQTNRLLCDKILVGIASDSVCELLLAEEKITFDQAVKINLQSCGVNQTPTSNHEDRNITNGRVHSHGKIWQRKALERDNRKGTVIIFTFECSRCGGSHQRRSFTTLMDTTLQPEKGQHAHNVEEAEEVILVSCLSSAETEFDWVETLTLPPNHKVNFKLDMGTQCNVITTSTANKCKLKIISSKARSLMSFSKDLVPVHGEVHLPVVTNSKREAVVKFFIVENGHQCVLGRKTCESLEFIRRLETVDTNDKLFDGIGCLKGFVYDIDLVDQPNLKVHPPCRVPYPIRNKVKEEIDSMVKSNIIAPITEPTTAV</sequence>
<comment type="caution">
    <text evidence="6">The sequence shown here is derived from an EMBL/GenBank/DDBJ whole genome shotgun (WGS) entry which is preliminary data.</text>
</comment>
<evidence type="ECO:0000313" key="6">
    <source>
        <dbReference type="EMBL" id="KAJ8871602.1"/>
    </source>
</evidence>
<keyword evidence="1" id="KW-0808">Transferase</keyword>
<organism evidence="6 7">
    <name type="scientific">Dryococelus australis</name>
    <dbReference type="NCBI Taxonomy" id="614101"/>
    <lineage>
        <taxon>Eukaryota</taxon>
        <taxon>Metazoa</taxon>
        <taxon>Ecdysozoa</taxon>
        <taxon>Arthropoda</taxon>
        <taxon>Hexapoda</taxon>
        <taxon>Insecta</taxon>
        <taxon>Pterygota</taxon>
        <taxon>Neoptera</taxon>
        <taxon>Polyneoptera</taxon>
        <taxon>Phasmatodea</taxon>
        <taxon>Verophasmatodea</taxon>
        <taxon>Anareolatae</taxon>
        <taxon>Phasmatidae</taxon>
        <taxon>Eurycanthinae</taxon>
        <taxon>Dryococelus</taxon>
    </lineage>
</organism>
<dbReference type="SUPFAM" id="SSF56672">
    <property type="entry name" value="DNA/RNA polymerases"/>
    <property type="match status" value="1"/>
</dbReference>
<reference evidence="6 7" key="1">
    <citation type="submission" date="2023-02" db="EMBL/GenBank/DDBJ databases">
        <title>LHISI_Scaffold_Assembly.</title>
        <authorList>
            <person name="Stuart O.P."/>
            <person name="Cleave R."/>
            <person name="Magrath M.J.L."/>
            <person name="Mikheyev A.S."/>
        </authorList>
    </citation>
    <scope>NUCLEOTIDE SEQUENCE [LARGE SCALE GENOMIC DNA]</scope>
    <source>
        <strain evidence="6">Daus_M_001</strain>
        <tissue evidence="6">Leg muscle</tissue>
    </source>
</reference>
<dbReference type="PANTHER" id="PTHR37984:SF5">
    <property type="entry name" value="PROTEIN NYNRIN-LIKE"/>
    <property type="match status" value="1"/>
</dbReference>
<protein>
    <recommendedName>
        <fullName evidence="8">Reverse transcriptase domain-containing protein</fullName>
    </recommendedName>
</protein>
<dbReference type="InterPro" id="IPR050951">
    <property type="entry name" value="Retrovirus_Pol_polyprotein"/>
</dbReference>
<evidence type="ECO:0000256" key="3">
    <source>
        <dbReference type="ARBA" id="ARBA00022722"/>
    </source>
</evidence>
<dbReference type="InterPro" id="IPR021109">
    <property type="entry name" value="Peptidase_aspartic_dom_sf"/>
</dbReference>
<keyword evidence="4" id="KW-0378">Hydrolase</keyword>
<dbReference type="InterPro" id="IPR043128">
    <property type="entry name" value="Rev_trsase/Diguanyl_cyclase"/>
</dbReference>
<dbReference type="InterPro" id="IPR043502">
    <property type="entry name" value="DNA/RNA_pol_sf"/>
</dbReference>
<evidence type="ECO:0008006" key="8">
    <source>
        <dbReference type="Google" id="ProtNLM"/>
    </source>
</evidence>
<accession>A0ABQ9GHX9</accession>
<dbReference type="PANTHER" id="PTHR37984">
    <property type="entry name" value="PROTEIN CBG26694"/>
    <property type="match status" value="1"/>
</dbReference>
<evidence type="ECO:0000256" key="4">
    <source>
        <dbReference type="ARBA" id="ARBA00022759"/>
    </source>
</evidence>
<evidence type="ECO:0000256" key="1">
    <source>
        <dbReference type="ARBA" id="ARBA00022679"/>
    </source>
</evidence>
<dbReference type="Proteomes" id="UP001159363">
    <property type="component" value="Chromosome 11"/>
</dbReference>
<dbReference type="Gene3D" id="2.40.70.10">
    <property type="entry name" value="Acid Proteases"/>
    <property type="match status" value="1"/>
</dbReference>
<keyword evidence="2" id="KW-0548">Nucleotidyltransferase</keyword>
<dbReference type="Gene3D" id="3.30.70.270">
    <property type="match status" value="2"/>
</dbReference>
<feature type="region of interest" description="Disordered" evidence="5">
    <location>
        <begin position="224"/>
        <end position="243"/>
    </location>
</feature>
<keyword evidence="3" id="KW-0540">Nuclease</keyword>